<dbReference type="PROSITE" id="PS50022">
    <property type="entry name" value="FA58C_3"/>
    <property type="match status" value="1"/>
</dbReference>
<sequence length="153" mass="16241">MKITFTDTQGQGGSLYEFKVYGAPVLLSQGKTATASSVYSASYDAAKAVDGDAGSRWAQASGAADPSWLKVDLGDQYQISSVNTSAYLLTGLGVKYKIEYSTDDSTYSMYADKTGSFSTPGVDTKAGSVTARYMKITFTDTQGQGGSLYEFKV</sequence>
<accession>A0ABT6HZN4</accession>
<dbReference type="Proteomes" id="UP001223144">
    <property type="component" value="Unassembled WGS sequence"/>
</dbReference>
<dbReference type="EMBL" id="JARWBG010000140">
    <property type="protein sequence ID" value="MDH2394181.1"/>
    <property type="molecule type" value="Genomic_DNA"/>
</dbReference>
<gene>
    <name evidence="2" type="ORF">QCN29_36755</name>
</gene>
<dbReference type="Pfam" id="PF00754">
    <property type="entry name" value="F5_F8_type_C"/>
    <property type="match status" value="1"/>
</dbReference>
<feature type="domain" description="F5/8 type C" evidence="1">
    <location>
        <begin position="13"/>
        <end position="153"/>
    </location>
</feature>
<dbReference type="Gene3D" id="2.60.120.260">
    <property type="entry name" value="Galactose-binding domain-like"/>
    <property type="match status" value="1"/>
</dbReference>
<comment type="caution">
    <text evidence="2">The sequence shown here is derived from an EMBL/GenBank/DDBJ whole genome shotgun (WGS) entry which is preliminary data.</text>
</comment>
<dbReference type="InterPro" id="IPR000421">
    <property type="entry name" value="FA58C"/>
</dbReference>
<feature type="non-terminal residue" evidence="2">
    <location>
        <position position="153"/>
    </location>
</feature>
<evidence type="ECO:0000259" key="1">
    <source>
        <dbReference type="PROSITE" id="PS50022"/>
    </source>
</evidence>
<dbReference type="SUPFAM" id="SSF49785">
    <property type="entry name" value="Galactose-binding domain-like"/>
    <property type="match status" value="1"/>
</dbReference>
<proteinExistence type="predicted"/>
<reference evidence="2 3" key="1">
    <citation type="submission" date="2023-04" db="EMBL/GenBank/DDBJ databases">
        <title>Streptomyces chengmaiensis sp. nov. isolated from the stem of mangrove plant in Hainan.</title>
        <authorList>
            <person name="Huang X."/>
            <person name="Zhou S."/>
            <person name="Chu X."/>
            <person name="Xie Y."/>
            <person name="Lin Y."/>
        </authorList>
    </citation>
    <scope>NUCLEOTIDE SEQUENCE [LARGE SCALE GENOMIC DNA]</scope>
    <source>
        <strain evidence="2 3">HNM0663</strain>
    </source>
</reference>
<keyword evidence="3" id="KW-1185">Reference proteome</keyword>
<organism evidence="2 3">
    <name type="scientific">Streptomyces chengmaiensis</name>
    <dbReference type="NCBI Taxonomy" id="3040919"/>
    <lineage>
        <taxon>Bacteria</taxon>
        <taxon>Bacillati</taxon>
        <taxon>Actinomycetota</taxon>
        <taxon>Actinomycetes</taxon>
        <taxon>Kitasatosporales</taxon>
        <taxon>Streptomycetaceae</taxon>
        <taxon>Streptomyces</taxon>
    </lineage>
</organism>
<evidence type="ECO:0000313" key="2">
    <source>
        <dbReference type="EMBL" id="MDH2394181.1"/>
    </source>
</evidence>
<name>A0ABT6HZN4_9ACTN</name>
<dbReference type="RefSeq" id="WP_279933604.1">
    <property type="nucleotide sequence ID" value="NZ_JARWBG010000140.1"/>
</dbReference>
<evidence type="ECO:0000313" key="3">
    <source>
        <dbReference type="Proteomes" id="UP001223144"/>
    </source>
</evidence>
<protein>
    <submittedName>
        <fullName evidence="2">Discoidin domain-containing protein</fullName>
    </submittedName>
</protein>
<dbReference type="InterPro" id="IPR008979">
    <property type="entry name" value="Galactose-bd-like_sf"/>
</dbReference>